<reference evidence="3" key="1">
    <citation type="journal article" date="2015" name="Nature">
        <title>Complex archaea that bridge the gap between prokaryotes and eukaryotes.</title>
        <authorList>
            <person name="Spang A."/>
            <person name="Saw J.H."/>
            <person name="Jorgensen S.L."/>
            <person name="Zaremba-Niedzwiedzka K."/>
            <person name="Martijn J."/>
            <person name="Lind A.E."/>
            <person name="van Eijk R."/>
            <person name="Schleper C."/>
            <person name="Guy L."/>
            <person name="Ettema T.J."/>
        </authorList>
    </citation>
    <scope>NUCLEOTIDE SEQUENCE</scope>
</reference>
<evidence type="ECO:0000256" key="1">
    <source>
        <dbReference type="SAM" id="Coils"/>
    </source>
</evidence>
<sequence length="380" mass="40894">MKHPHYAHLTEWVRNHYDRYGVYPIAGGKGGTTTTVVSEPKSATQLAVEERQLEVLDLQLIELQRQNEALAEVFPEQKELLALQISSTTALLSQLEETPLQTQIRETAEANTLAFLKGEAPPISPGRAALIEQQFGAAEEQVSTDLERFAGELASSRGLTVTDSPILQEILRQKQQASTALRGAEAQTKLGFGSAEEQASIAIGQFQENLRLAAAENRALITGRTSSLLPFSRTGAPNIAPILSVLEQGRGRSQRTSGGGGGALDIFSAIAGPAATVGAAAIIASTAKVKKDILPLNPDEYDAALQRVKDTPIVRYRYKWEKDIGPPHIGPILELSPPEISDDGVTVNMLDYAGLQHAALKAVDRKVDRLKLALEEKASG</sequence>
<name>A0A0F9I7S5_9ZZZZ</name>
<evidence type="ECO:0000259" key="2">
    <source>
        <dbReference type="Pfam" id="PF13884"/>
    </source>
</evidence>
<dbReference type="AlphaFoldDB" id="A0A0F9I7S5"/>
<organism evidence="3">
    <name type="scientific">marine sediment metagenome</name>
    <dbReference type="NCBI Taxonomy" id="412755"/>
    <lineage>
        <taxon>unclassified sequences</taxon>
        <taxon>metagenomes</taxon>
        <taxon>ecological metagenomes</taxon>
    </lineage>
</organism>
<gene>
    <name evidence="3" type="ORF">LCGC14_1612700</name>
</gene>
<dbReference type="InterPro" id="IPR030392">
    <property type="entry name" value="S74_ICA"/>
</dbReference>
<accession>A0A0F9I7S5</accession>
<keyword evidence="1" id="KW-0175">Coiled coil</keyword>
<dbReference type="Pfam" id="PF13884">
    <property type="entry name" value="Peptidase_S74"/>
    <property type="match status" value="1"/>
</dbReference>
<proteinExistence type="predicted"/>
<feature type="domain" description="Peptidase S74" evidence="2">
    <location>
        <begin position="287"/>
        <end position="332"/>
    </location>
</feature>
<feature type="coiled-coil region" evidence="1">
    <location>
        <begin position="46"/>
        <end position="73"/>
    </location>
</feature>
<protein>
    <recommendedName>
        <fullName evidence="2">Peptidase S74 domain-containing protein</fullName>
    </recommendedName>
</protein>
<comment type="caution">
    <text evidence="3">The sequence shown here is derived from an EMBL/GenBank/DDBJ whole genome shotgun (WGS) entry which is preliminary data.</text>
</comment>
<dbReference type="EMBL" id="LAZR01013076">
    <property type="protein sequence ID" value="KKM23686.1"/>
    <property type="molecule type" value="Genomic_DNA"/>
</dbReference>
<evidence type="ECO:0000313" key="3">
    <source>
        <dbReference type="EMBL" id="KKM23686.1"/>
    </source>
</evidence>